<reference evidence="3 4" key="1">
    <citation type="journal article" date="2016" name="Front. Microbiol.">
        <title>Fuerstia marisgermanicae gen. nov., sp. nov., an Unusual Member of the Phylum Planctomycetes from the German Wadden Sea.</title>
        <authorList>
            <person name="Kohn T."/>
            <person name="Heuer A."/>
            <person name="Jogler M."/>
            <person name="Vollmers J."/>
            <person name="Boedeker C."/>
            <person name="Bunk B."/>
            <person name="Rast P."/>
            <person name="Borchert D."/>
            <person name="Glockner I."/>
            <person name="Freese H.M."/>
            <person name="Klenk H.P."/>
            <person name="Overmann J."/>
            <person name="Kaster A.K."/>
            <person name="Rohde M."/>
            <person name="Wiegand S."/>
            <person name="Jogler C."/>
        </authorList>
    </citation>
    <scope>NUCLEOTIDE SEQUENCE [LARGE SCALE GENOMIC DNA]</scope>
    <source>
        <strain evidence="3 4">NH11</strain>
    </source>
</reference>
<sequence length="84" mass="9659">MATNTVRQVMEKYGVAQHTVLAWIKSGELKAVNVGVTPSRKKPRWRISDEALEEFEKARTNKQPQKPTANRRNAANENVTQYYK</sequence>
<dbReference type="InterPro" id="IPR041657">
    <property type="entry name" value="HTH_17"/>
</dbReference>
<evidence type="ECO:0000259" key="2">
    <source>
        <dbReference type="Pfam" id="PF12728"/>
    </source>
</evidence>
<feature type="region of interest" description="Disordered" evidence="1">
    <location>
        <begin position="56"/>
        <end position="84"/>
    </location>
</feature>
<dbReference type="RefSeq" id="WP_083731830.1">
    <property type="nucleotide sequence ID" value="NZ_CP017641.1"/>
</dbReference>
<evidence type="ECO:0000313" key="3">
    <source>
        <dbReference type="EMBL" id="APZ91550.1"/>
    </source>
</evidence>
<evidence type="ECO:0000313" key="4">
    <source>
        <dbReference type="Proteomes" id="UP000187735"/>
    </source>
</evidence>
<dbReference type="STRING" id="1891926.Fuma_01139"/>
<feature type="domain" description="Helix-turn-helix" evidence="2">
    <location>
        <begin position="5"/>
        <end position="57"/>
    </location>
</feature>
<evidence type="ECO:0000256" key="1">
    <source>
        <dbReference type="SAM" id="MobiDB-lite"/>
    </source>
</evidence>
<dbReference type="Proteomes" id="UP000187735">
    <property type="component" value="Chromosome"/>
</dbReference>
<organism evidence="3 4">
    <name type="scientific">Fuerstiella marisgermanici</name>
    <dbReference type="NCBI Taxonomy" id="1891926"/>
    <lineage>
        <taxon>Bacteria</taxon>
        <taxon>Pseudomonadati</taxon>
        <taxon>Planctomycetota</taxon>
        <taxon>Planctomycetia</taxon>
        <taxon>Planctomycetales</taxon>
        <taxon>Planctomycetaceae</taxon>
        <taxon>Fuerstiella</taxon>
    </lineage>
</organism>
<dbReference type="Pfam" id="PF12728">
    <property type="entry name" value="HTH_17"/>
    <property type="match status" value="1"/>
</dbReference>
<feature type="compositionally biased region" description="Polar residues" evidence="1">
    <location>
        <begin position="61"/>
        <end position="84"/>
    </location>
</feature>
<dbReference type="EMBL" id="CP017641">
    <property type="protein sequence ID" value="APZ91550.1"/>
    <property type="molecule type" value="Genomic_DNA"/>
</dbReference>
<protein>
    <submittedName>
        <fullName evidence="3">Helix-turn-helix domain protein</fullName>
    </submittedName>
</protein>
<name>A0A1P8WBV1_9PLAN</name>
<gene>
    <name evidence="3" type="ORF">Fuma_01139</name>
</gene>
<dbReference type="OrthoDB" id="292298at2"/>
<accession>A0A1P8WBV1</accession>
<proteinExistence type="predicted"/>
<keyword evidence="4" id="KW-1185">Reference proteome</keyword>
<dbReference type="KEGG" id="fmr:Fuma_01139"/>
<dbReference type="AlphaFoldDB" id="A0A1P8WBV1"/>